<dbReference type="EMBL" id="LBHB01000001">
    <property type="protein sequence ID" value="KLE35443.1"/>
    <property type="molecule type" value="Genomic_DNA"/>
</dbReference>
<protein>
    <submittedName>
        <fullName evidence="2">Uncharacterized protein</fullName>
    </submittedName>
</protein>
<dbReference type="OrthoDB" id="7433084at2"/>
<evidence type="ECO:0000313" key="3">
    <source>
        <dbReference type="Proteomes" id="UP000053464"/>
    </source>
</evidence>
<evidence type="ECO:0000313" key="2">
    <source>
        <dbReference type="EMBL" id="KLE35443.1"/>
    </source>
</evidence>
<dbReference type="AlphaFoldDB" id="A0A0G9N1M4"/>
<feature type="signal peptide" evidence="1">
    <location>
        <begin position="1"/>
        <end position="26"/>
    </location>
</feature>
<keyword evidence="1" id="KW-0732">Signal</keyword>
<dbReference type="PATRIC" id="fig|1581420.6.peg.640"/>
<proteinExistence type="predicted"/>
<evidence type="ECO:0000256" key="1">
    <source>
        <dbReference type="SAM" id="SignalP"/>
    </source>
</evidence>
<dbReference type="STRING" id="1581420.AAW00_03165"/>
<accession>A0A0G9N1M4</accession>
<keyword evidence="3" id="KW-1185">Reference proteome</keyword>
<sequence>MPDFLLNTLAVSTAAFALAFAVPAQAQLNNGASGYSSAPREASMAEYWRMLDGLGPCLANMKRDEAEAFVDEPIDSEAEAEAFDRLFSTNDNVQRNVCMGNFTSVSGARRAHFRGVVAKGLFANLADDQLTSSAASLSAEPFAVTTLHDFARCYVISHPEETRQLLSRTDLATRGELAAIRAMAADFASCLPQDREVSLNPTNVRMALAEAAWRIATGRAGATIQGRN</sequence>
<reference evidence="2 3" key="1">
    <citation type="submission" date="2015-04" db="EMBL/GenBank/DDBJ databases">
        <title>The draft genome sequence of Erythrobacter luteus KA37.</title>
        <authorList>
            <person name="Zhuang L."/>
            <person name="Liu Y."/>
            <person name="Shao Z."/>
        </authorList>
    </citation>
    <scope>NUCLEOTIDE SEQUENCE [LARGE SCALE GENOMIC DNA]</scope>
    <source>
        <strain evidence="2 3">KA37</strain>
    </source>
</reference>
<dbReference type="RefSeq" id="WP_047002844.1">
    <property type="nucleotide sequence ID" value="NZ_LBHB01000001.1"/>
</dbReference>
<comment type="caution">
    <text evidence="2">The sequence shown here is derived from an EMBL/GenBank/DDBJ whole genome shotgun (WGS) entry which is preliminary data.</text>
</comment>
<dbReference type="Proteomes" id="UP000053464">
    <property type="component" value="Unassembled WGS sequence"/>
</dbReference>
<name>A0A0G9N1M4_9SPHN</name>
<organism evidence="2 3">
    <name type="scientific">Aurantiacibacter luteus</name>
    <dbReference type="NCBI Taxonomy" id="1581420"/>
    <lineage>
        <taxon>Bacteria</taxon>
        <taxon>Pseudomonadati</taxon>
        <taxon>Pseudomonadota</taxon>
        <taxon>Alphaproteobacteria</taxon>
        <taxon>Sphingomonadales</taxon>
        <taxon>Erythrobacteraceae</taxon>
        <taxon>Aurantiacibacter</taxon>
    </lineage>
</organism>
<feature type="chain" id="PRO_5002579602" evidence="1">
    <location>
        <begin position="27"/>
        <end position="228"/>
    </location>
</feature>
<gene>
    <name evidence="2" type="ORF">AAW00_03165</name>
</gene>